<proteinExistence type="predicted"/>
<organism evidence="2 3">
    <name type="scientific">Camelina sativa</name>
    <name type="common">False flax</name>
    <name type="synonym">Myagrum sativum</name>
    <dbReference type="NCBI Taxonomy" id="90675"/>
    <lineage>
        <taxon>Eukaryota</taxon>
        <taxon>Viridiplantae</taxon>
        <taxon>Streptophyta</taxon>
        <taxon>Embryophyta</taxon>
        <taxon>Tracheophyta</taxon>
        <taxon>Spermatophyta</taxon>
        <taxon>Magnoliopsida</taxon>
        <taxon>eudicotyledons</taxon>
        <taxon>Gunneridae</taxon>
        <taxon>Pentapetalae</taxon>
        <taxon>rosids</taxon>
        <taxon>malvids</taxon>
        <taxon>Brassicales</taxon>
        <taxon>Brassicaceae</taxon>
        <taxon>Camelineae</taxon>
        <taxon>Camelina</taxon>
    </lineage>
</organism>
<keyword evidence="1" id="KW-0732">Signal</keyword>
<reference evidence="3" key="2">
    <citation type="submission" date="2025-08" db="UniProtKB">
        <authorList>
            <consortium name="RefSeq"/>
        </authorList>
    </citation>
    <scope>IDENTIFICATION</scope>
    <source>
        <tissue evidence="3">Leaf</tissue>
    </source>
</reference>
<gene>
    <name evidence="3" type="primary">LOC104729666</name>
</gene>
<accession>A0ABM1R4P3</accession>
<keyword evidence="2" id="KW-1185">Reference proteome</keyword>
<feature type="signal peptide" evidence="1">
    <location>
        <begin position="1"/>
        <end position="29"/>
    </location>
</feature>
<protein>
    <submittedName>
        <fullName evidence="3">Defensin-like protein 73</fullName>
    </submittedName>
</protein>
<sequence>MNCKIGIMSFMVIISIVFLFLLVSGKVEAQPQKCIGSCTSSSACGNSCIKMGYKIGECVGWKKPNKCCCMFRMY</sequence>
<dbReference type="RefSeq" id="XP_019093981.1">
    <property type="nucleotide sequence ID" value="XM_019238436.1"/>
</dbReference>
<name>A0ABM1R4P3_CAMSA</name>
<dbReference type="Proteomes" id="UP000694864">
    <property type="component" value="Chromosome 1"/>
</dbReference>
<feature type="chain" id="PRO_5046293274" evidence="1">
    <location>
        <begin position="30"/>
        <end position="74"/>
    </location>
</feature>
<reference evidence="2" key="1">
    <citation type="journal article" date="2014" name="Nat. Commun.">
        <title>The emerging biofuel crop Camelina sativa retains a highly undifferentiated hexaploid genome structure.</title>
        <authorList>
            <person name="Kagale S."/>
            <person name="Koh C."/>
            <person name="Nixon J."/>
            <person name="Bollina V."/>
            <person name="Clarke W.E."/>
            <person name="Tuteja R."/>
            <person name="Spillane C."/>
            <person name="Robinson S.J."/>
            <person name="Links M.G."/>
            <person name="Clarke C."/>
            <person name="Higgins E.E."/>
            <person name="Huebert T."/>
            <person name="Sharpe A.G."/>
            <person name="Parkin I.A."/>
        </authorList>
    </citation>
    <scope>NUCLEOTIDE SEQUENCE [LARGE SCALE GENOMIC DNA]</scope>
    <source>
        <strain evidence="2">cv. DH55</strain>
    </source>
</reference>
<evidence type="ECO:0000313" key="2">
    <source>
        <dbReference type="Proteomes" id="UP000694864"/>
    </source>
</evidence>
<evidence type="ECO:0000256" key="1">
    <source>
        <dbReference type="SAM" id="SignalP"/>
    </source>
</evidence>
<dbReference type="GeneID" id="104729666"/>
<evidence type="ECO:0000313" key="3">
    <source>
        <dbReference type="RefSeq" id="XP_019093981.1"/>
    </source>
</evidence>